<accession>A0A1E5JS21</accession>
<name>A0A1E5JS21_9GAMM</name>
<sequence>MRQVAVRMLALMLVTPLAFAENALPPPIFAPQLVLDKIDFQVSAKQWVTTQTALLGVNINVTLTSADLVKARADIMERLNKIAKGEWHLIEFDRSQDSSGLEKLYVQAQARVNQEALTDIYKNAKDVSLPGAKYEISSVDFKPSFDETQAVLGQIRQRLYQQVNDELARINKAYPGQNYSVSNLVFAEGTNPPLPRPYQAKTMNTMMVGEAATPAPVLTVSNELILTAIVEVASNRKQ</sequence>
<evidence type="ECO:0008006" key="4">
    <source>
        <dbReference type="Google" id="ProtNLM"/>
    </source>
</evidence>
<dbReference type="Proteomes" id="UP000095229">
    <property type="component" value="Unassembled WGS sequence"/>
</dbReference>
<dbReference type="RefSeq" id="WP_058517989.1">
    <property type="nucleotide sequence ID" value="NZ_CAAAIE010000008.1"/>
</dbReference>
<reference evidence="2 3" key="1">
    <citation type="submission" date="2016-02" db="EMBL/GenBank/DDBJ databases">
        <title>Secondary metabolites in Legionella.</title>
        <authorList>
            <person name="Tobias N.J."/>
            <person name="Bode H.B."/>
        </authorList>
    </citation>
    <scope>NUCLEOTIDE SEQUENCE [LARGE SCALE GENOMIC DNA]</scope>
    <source>
        <strain evidence="2 3">DSM 19216</strain>
    </source>
</reference>
<dbReference type="OrthoDB" id="5651111at2"/>
<evidence type="ECO:0000313" key="2">
    <source>
        <dbReference type="EMBL" id="OEH47321.1"/>
    </source>
</evidence>
<comment type="caution">
    <text evidence="2">The sequence shown here is derived from an EMBL/GenBank/DDBJ whole genome shotgun (WGS) entry which is preliminary data.</text>
</comment>
<evidence type="ECO:0000256" key="1">
    <source>
        <dbReference type="SAM" id="SignalP"/>
    </source>
</evidence>
<protein>
    <recommendedName>
        <fullName evidence="4">26 kDa periplasmic immunogenic protein</fullName>
    </recommendedName>
</protein>
<feature type="chain" id="PRO_5009179633" description="26 kDa periplasmic immunogenic protein" evidence="1">
    <location>
        <begin position="21"/>
        <end position="238"/>
    </location>
</feature>
<organism evidence="2 3">
    <name type="scientific">Legionella parisiensis</name>
    <dbReference type="NCBI Taxonomy" id="45071"/>
    <lineage>
        <taxon>Bacteria</taxon>
        <taxon>Pseudomonadati</taxon>
        <taxon>Pseudomonadota</taxon>
        <taxon>Gammaproteobacteria</taxon>
        <taxon>Legionellales</taxon>
        <taxon>Legionellaceae</taxon>
        <taxon>Legionella</taxon>
    </lineage>
</organism>
<dbReference type="EMBL" id="LSOG01000050">
    <property type="protein sequence ID" value="OEH47321.1"/>
    <property type="molecule type" value="Genomic_DNA"/>
</dbReference>
<feature type="signal peptide" evidence="1">
    <location>
        <begin position="1"/>
        <end position="20"/>
    </location>
</feature>
<evidence type="ECO:0000313" key="3">
    <source>
        <dbReference type="Proteomes" id="UP000095229"/>
    </source>
</evidence>
<dbReference type="PATRIC" id="fig|45071.6.peg.2364"/>
<proteinExistence type="predicted"/>
<dbReference type="AlphaFoldDB" id="A0A1E5JS21"/>
<dbReference type="STRING" id="45071.Lpar_2201"/>
<gene>
    <name evidence="2" type="ORF">lpari_01634</name>
</gene>
<keyword evidence="3" id="KW-1185">Reference proteome</keyword>
<keyword evidence="1" id="KW-0732">Signal</keyword>